<evidence type="ECO:0000313" key="5">
    <source>
        <dbReference type="Proteomes" id="UP000532273"/>
    </source>
</evidence>
<comment type="caution">
    <text evidence="4">The sequence shown here is derived from an EMBL/GenBank/DDBJ whole genome shotgun (WGS) entry which is preliminary data.</text>
</comment>
<dbReference type="Pfam" id="PF13449">
    <property type="entry name" value="Phytase-like"/>
    <property type="match status" value="1"/>
</dbReference>
<feature type="signal peptide" evidence="1">
    <location>
        <begin position="1"/>
        <end position="25"/>
    </location>
</feature>
<protein>
    <submittedName>
        <fullName evidence="3">Phytase</fullName>
    </submittedName>
</protein>
<gene>
    <name evidence="3" type="ORF">GCM10007422_27100</name>
    <name evidence="4" type="ORF">GGQ60_002930</name>
</gene>
<dbReference type="Proteomes" id="UP000532273">
    <property type="component" value="Unassembled WGS sequence"/>
</dbReference>
<dbReference type="AlphaFoldDB" id="A0A7W6P7D8"/>
<evidence type="ECO:0000313" key="3">
    <source>
        <dbReference type="EMBL" id="GGH09133.1"/>
    </source>
</evidence>
<dbReference type="InterPro" id="IPR027372">
    <property type="entry name" value="Phytase-like_dom"/>
</dbReference>
<feature type="chain" id="PRO_5031009737" evidence="1">
    <location>
        <begin position="26"/>
        <end position="386"/>
    </location>
</feature>
<reference evidence="6" key="2">
    <citation type="journal article" date="2019" name="Int. J. Syst. Evol. Microbiol.">
        <title>The Global Catalogue of Microorganisms (GCM) 10K type strain sequencing project: providing services to taxonomists for standard genome sequencing and annotation.</title>
        <authorList>
            <consortium name="The Broad Institute Genomics Platform"/>
            <consortium name="The Broad Institute Genome Sequencing Center for Infectious Disease"/>
            <person name="Wu L."/>
            <person name="Ma J."/>
        </authorList>
    </citation>
    <scope>NUCLEOTIDE SEQUENCE [LARGE SCALE GENOMIC DNA]</scope>
    <source>
        <strain evidence="6">CGMCC 1.15287</strain>
    </source>
</reference>
<evidence type="ECO:0000256" key="1">
    <source>
        <dbReference type="SAM" id="SignalP"/>
    </source>
</evidence>
<reference evidence="3" key="1">
    <citation type="journal article" date="2014" name="Int. J. Syst. Evol. Microbiol.">
        <title>Complete genome of a new Firmicutes species belonging to the dominant human colonic microbiota ('Ruminococcus bicirculans') reveals two chromosomes and a selective capacity to utilize plant glucans.</title>
        <authorList>
            <consortium name="NISC Comparative Sequencing Program"/>
            <person name="Wegmann U."/>
            <person name="Louis P."/>
            <person name="Goesmann A."/>
            <person name="Henrissat B."/>
            <person name="Duncan S.H."/>
            <person name="Flint H.J."/>
        </authorList>
    </citation>
    <scope>NUCLEOTIDE SEQUENCE</scope>
    <source>
        <strain evidence="3">CGMCC 1.15287</strain>
    </source>
</reference>
<name>A0A7W6P7D8_9SPHI</name>
<proteinExistence type="predicted"/>
<reference evidence="4 5" key="3">
    <citation type="submission" date="2020-08" db="EMBL/GenBank/DDBJ databases">
        <title>Genomic Encyclopedia of Type Strains, Phase IV (KMG-IV): sequencing the most valuable type-strain genomes for metagenomic binning, comparative biology and taxonomic classification.</title>
        <authorList>
            <person name="Goeker M."/>
        </authorList>
    </citation>
    <scope>NUCLEOTIDE SEQUENCE [LARGE SCALE GENOMIC DNA]</scope>
    <source>
        <strain evidence="4 5">DSM 100774</strain>
    </source>
</reference>
<dbReference type="PANTHER" id="PTHR37957:SF1">
    <property type="entry name" value="PHYTASE-LIKE DOMAIN-CONTAINING PROTEIN"/>
    <property type="match status" value="1"/>
</dbReference>
<dbReference type="RefSeq" id="WP_183765463.1">
    <property type="nucleotide sequence ID" value="NZ_BMHZ01000003.1"/>
</dbReference>
<organism evidence="4 5">
    <name type="scientific">Pedobacter zeae</name>
    <dbReference type="NCBI Taxonomy" id="1737356"/>
    <lineage>
        <taxon>Bacteria</taxon>
        <taxon>Pseudomonadati</taxon>
        <taxon>Bacteroidota</taxon>
        <taxon>Sphingobacteriia</taxon>
        <taxon>Sphingobacteriales</taxon>
        <taxon>Sphingobacteriaceae</taxon>
        <taxon>Pedobacter</taxon>
    </lineage>
</organism>
<dbReference type="Proteomes" id="UP000642938">
    <property type="component" value="Unassembled WGS sequence"/>
</dbReference>
<sequence length="386" mass="43351">MKAIPQLFFVYAFLVILLSSCSATKQVAVGQNGISISSVKFLHEYIMPLNPVFENSVVGGLSGIDYDAANNQYYLISDDPSQVSPARIYTARLDLKENKIDTIRITGVTYLLQANGKQYPKYGTDKSVKPDGESVRYNPVTKQLIWSSEGERLFKNGDTTIVQPSLTFISTDGKFLDTIPLPAGFHFTKTESGPRKNALFEGLTYADHYKTLYASLEEPLYQDGPQSSFGYDQALTRILKFDVATKKNTAQYAYNLDALPVKPTVDNDWNVNGISEILAINNHTLLVMERAWAKGHDDHTFLKVYLVDLNGAENEMNNTSFVKKTPKPLIKKLLFDFDTLNRHIDNFEGVTFGPKLANGHYSLIFCVDNNFGKSQVQQFFLFEIIP</sequence>
<keyword evidence="1" id="KW-0732">Signal</keyword>
<evidence type="ECO:0000259" key="2">
    <source>
        <dbReference type="Pfam" id="PF13449"/>
    </source>
</evidence>
<evidence type="ECO:0000313" key="6">
    <source>
        <dbReference type="Proteomes" id="UP000642938"/>
    </source>
</evidence>
<dbReference type="EMBL" id="BMHZ01000003">
    <property type="protein sequence ID" value="GGH09133.1"/>
    <property type="molecule type" value="Genomic_DNA"/>
</dbReference>
<feature type="domain" description="Phytase-like" evidence="2">
    <location>
        <begin position="58"/>
        <end position="371"/>
    </location>
</feature>
<keyword evidence="6" id="KW-1185">Reference proteome</keyword>
<evidence type="ECO:0000313" key="4">
    <source>
        <dbReference type="EMBL" id="MBB4108921.1"/>
    </source>
</evidence>
<dbReference type="PROSITE" id="PS51257">
    <property type="entry name" value="PROKAR_LIPOPROTEIN"/>
    <property type="match status" value="1"/>
</dbReference>
<dbReference type="EMBL" id="JACIEF010000003">
    <property type="protein sequence ID" value="MBB4108921.1"/>
    <property type="molecule type" value="Genomic_DNA"/>
</dbReference>
<reference evidence="3" key="4">
    <citation type="submission" date="2024-05" db="EMBL/GenBank/DDBJ databases">
        <authorList>
            <person name="Sun Q."/>
            <person name="Zhou Y."/>
        </authorList>
    </citation>
    <scope>NUCLEOTIDE SEQUENCE</scope>
    <source>
        <strain evidence="3">CGMCC 1.15287</strain>
    </source>
</reference>
<dbReference type="PANTHER" id="PTHR37957">
    <property type="entry name" value="BLR7070 PROTEIN"/>
    <property type="match status" value="1"/>
</dbReference>
<accession>A0A7W6P7D8</accession>